<proteinExistence type="predicted"/>
<dbReference type="AlphaFoldDB" id="A0A841V9U8"/>
<accession>A0A841V9U8</accession>
<feature type="region of interest" description="Disordered" evidence="1">
    <location>
        <begin position="49"/>
        <end position="84"/>
    </location>
</feature>
<evidence type="ECO:0000256" key="1">
    <source>
        <dbReference type="SAM" id="MobiDB-lite"/>
    </source>
</evidence>
<protein>
    <submittedName>
        <fullName evidence="2">Uncharacterized protein</fullName>
    </submittedName>
</protein>
<gene>
    <name evidence="2" type="ORF">H0901_21140</name>
</gene>
<reference evidence="2 3" key="1">
    <citation type="submission" date="2020-07" db="EMBL/GenBank/DDBJ databases">
        <title>Genomes of two Microcystis aeruginosa (Cyanobacteria) strains from Florida (USA) with disparate toxicogenic potential.</title>
        <authorList>
            <person name="Lefler F.W."/>
            <person name="Barbosa M."/>
            <person name="Berthold D.E."/>
            <person name="Laughinghouse H.D. IV."/>
        </authorList>
    </citation>
    <scope>NUCLEOTIDE SEQUENCE [LARGE SCALE GENOMIC DNA]</scope>
    <source>
        <strain evidence="2 3">BLCCF158</strain>
    </source>
</reference>
<sequence>MGADLQRIGGDRTGIITYTRSPIEYTLISAKGGFLKNLKISLRFLAKENRAEEIPTRPRTAGDAPTESSPQEAVGSRNKRLRVF</sequence>
<evidence type="ECO:0000313" key="3">
    <source>
        <dbReference type="Proteomes" id="UP000525432"/>
    </source>
</evidence>
<name>A0A841V9U8_MICAE</name>
<dbReference type="Proteomes" id="UP000525432">
    <property type="component" value="Unassembled WGS sequence"/>
</dbReference>
<evidence type="ECO:0000313" key="2">
    <source>
        <dbReference type="EMBL" id="MBC1197680.1"/>
    </source>
</evidence>
<dbReference type="EMBL" id="JACEGC010000161">
    <property type="protein sequence ID" value="MBC1197680.1"/>
    <property type="molecule type" value="Genomic_DNA"/>
</dbReference>
<organism evidence="2 3">
    <name type="scientific">Microcystis aeruginosa BLCC-F158</name>
    <dbReference type="NCBI Taxonomy" id="2755316"/>
    <lineage>
        <taxon>Bacteria</taxon>
        <taxon>Bacillati</taxon>
        <taxon>Cyanobacteriota</taxon>
        <taxon>Cyanophyceae</taxon>
        <taxon>Oscillatoriophycideae</taxon>
        <taxon>Chroococcales</taxon>
        <taxon>Microcystaceae</taxon>
        <taxon>Microcystis</taxon>
    </lineage>
</organism>
<comment type="caution">
    <text evidence="2">The sequence shown here is derived from an EMBL/GenBank/DDBJ whole genome shotgun (WGS) entry which is preliminary data.</text>
</comment>